<reference evidence="2 3" key="1">
    <citation type="submission" date="2024-09" db="EMBL/GenBank/DDBJ databases">
        <authorList>
            <person name="Sun Q."/>
            <person name="Mori K."/>
        </authorList>
    </citation>
    <scope>NUCLEOTIDE SEQUENCE [LARGE SCALE GENOMIC DNA]</scope>
    <source>
        <strain evidence="2 3">ATCC 51285</strain>
    </source>
</reference>
<dbReference type="PANTHER" id="PTHR43451">
    <property type="entry name" value="ACETYLTRANSFERASE (GNAT) FAMILY PROTEIN"/>
    <property type="match status" value="1"/>
</dbReference>
<dbReference type="RefSeq" id="WP_245593704.1">
    <property type="nucleotide sequence ID" value="NZ_JBHLZN010000004.1"/>
</dbReference>
<organism evidence="2 3">
    <name type="scientific">Balneatrix alpica</name>
    <dbReference type="NCBI Taxonomy" id="75684"/>
    <lineage>
        <taxon>Bacteria</taxon>
        <taxon>Pseudomonadati</taxon>
        <taxon>Pseudomonadota</taxon>
        <taxon>Gammaproteobacteria</taxon>
        <taxon>Oceanospirillales</taxon>
        <taxon>Balneatrichaceae</taxon>
        <taxon>Balneatrix</taxon>
    </lineage>
</organism>
<keyword evidence="2" id="KW-0808">Transferase</keyword>
<keyword evidence="2" id="KW-0012">Acyltransferase</keyword>
<dbReference type="CDD" id="cd04301">
    <property type="entry name" value="NAT_SF"/>
    <property type="match status" value="1"/>
</dbReference>
<feature type="domain" description="N-acetyltransferase" evidence="1">
    <location>
        <begin position="1"/>
        <end position="147"/>
    </location>
</feature>
<dbReference type="Gene3D" id="3.40.630.30">
    <property type="match status" value="1"/>
</dbReference>
<dbReference type="InterPro" id="IPR052564">
    <property type="entry name" value="N-acetyltrans/Recomb-assoc"/>
</dbReference>
<dbReference type="EMBL" id="JBHLZN010000004">
    <property type="protein sequence ID" value="MFB9887290.1"/>
    <property type="molecule type" value="Genomic_DNA"/>
</dbReference>
<dbReference type="InterPro" id="IPR000182">
    <property type="entry name" value="GNAT_dom"/>
</dbReference>
<evidence type="ECO:0000259" key="1">
    <source>
        <dbReference type="PROSITE" id="PS51186"/>
    </source>
</evidence>
<name>A0ABV5ZDH1_9GAMM</name>
<keyword evidence="3" id="KW-1185">Reference proteome</keyword>
<dbReference type="SUPFAM" id="SSF55729">
    <property type="entry name" value="Acyl-CoA N-acyltransferases (Nat)"/>
    <property type="match status" value="1"/>
</dbReference>
<dbReference type="EC" id="2.3.1.-" evidence="2"/>
<dbReference type="GO" id="GO:0016746">
    <property type="term" value="F:acyltransferase activity"/>
    <property type="evidence" value="ECO:0007669"/>
    <property type="project" value="UniProtKB-KW"/>
</dbReference>
<accession>A0ABV5ZDH1</accession>
<evidence type="ECO:0000313" key="2">
    <source>
        <dbReference type="EMBL" id="MFB9887290.1"/>
    </source>
</evidence>
<gene>
    <name evidence="2" type="ORF">ACFFLH_12795</name>
</gene>
<dbReference type="Proteomes" id="UP001589628">
    <property type="component" value="Unassembled WGS sequence"/>
</dbReference>
<dbReference type="PANTHER" id="PTHR43451:SF1">
    <property type="entry name" value="ACETYLTRANSFERASE"/>
    <property type="match status" value="1"/>
</dbReference>
<proteinExistence type="predicted"/>
<comment type="caution">
    <text evidence="2">The sequence shown here is derived from an EMBL/GenBank/DDBJ whole genome shotgun (WGS) entry which is preliminary data.</text>
</comment>
<protein>
    <submittedName>
        <fullName evidence="2">GNAT family N-acetyltransferase</fullName>
        <ecNumber evidence="2">2.3.1.-</ecNumber>
    </submittedName>
</protein>
<dbReference type="InterPro" id="IPR016181">
    <property type="entry name" value="Acyl_CoA_acyltransferase"/>
</dbReference>
<sequence>MIRAMHPQDAAAVSRLCLAAFQQAVAPTLSAEGVATFASIAAAEAFLARMAGDNLLWVAEQDGQVQGVIELKAGRHIAMLFVDPQMQRQGVGKALLATALQHARVTQVTVKASLSSVPAYQHYGFVCSDEVGESAGLIYQPMVIQRP</sequence>
<dbReference type="PROSITE" id="PS51186">
    <property type="entry name" value="GNAT"/>
    <property type="match status" value="1"/>
</dbReference>
<dbReference type="Pfam" id="PF13673">
    <property type="entry name" value="Acetyltransf_10"/>
    <property type="match status" value="1"/>
</dbReference>
<evidence type="ECO:0000313" key="3">
    <source>
        <dbReference type="Proteomes" id="UP001589628"/>
    </source>
</evidence>